<keyword evidence="2" id="KW-1185">Reference proteome</keyword>
<gene>
    <name evidence="1" type="ORF">C731_1050</name>
</gene>
<evidence type="ECO:0000313" key="1">
    <source>
        <dbReference type="EMBL" id="EKF24875.1"/>
    </source>
</evidence>
<dbReference type="OrthoDB" id="3626425at2"/>
<dbReference type="AlphaFoldDB" id="K5BC35"/>
<comment type="caution">
    <text evidence="1">The sequence shown here is derived from an EMBL/GenBank/DDBJ whole genome shotgun (WGS) entry which is preliminary data.</text>
</comment>
<evidence type="ECO:0000313" key="2">
    <source>
        <dbReference type="Proteomes" id="UP000006265"/>
    </source>
</evidence>
<name>K5BC35_MYCHD</name>
<protein>
    <submittedName>
        <fullName evidence="1">Transcriptional regulator, TetR family domain protein</fullName>
    </submittedName>
</protein>
<organism evidence="1 2">
    <name type="scientific">Mycolicibacterium hassiacum (strain DSM 44199 / CIP 105218 / JCM 12690 / 3849)</name>
    <name type="common">Mycobacterium hassiacum</name>
    <dbReference type="NCBI Taxonomy" id="1122247"/>
    <lineage>
        <taxon>Bacteria</taxon>
        <taxon>Bacillati</taxon>
        <taxon>Actinomycetota</taxon>
        <taxon>Actinomycetes</taxon>
        <taxon>Mycobacteriales</taxon>
        <taxon>Mycobacteriaceae</taxon>
        <taxon>Mycolicibacterium</taxon>
    </lineage>
</organism>
<dbReference type="InterPro" id="IPR036271">
    <property type="entry name" value="Tet_transcr_reg_TetR-rel_C_sf"/>
</dbReference>
<dbReference type="SUPFAM" id="SSF48498">
    <property type="entry name" value="Tetracyclin repressor-like, C-terminal domain"/>
    <property type="match status" value="1"/>
</dbReference>
<proteinExistence type="predicted"/>
<reference evidence="1 2" key="1">
    <citation type="journal article" date="2012" name="J. Bacteriol.">
        <title>Genome sequence of Mycobacterium hassiacum DSM 44199, a rare source of heat-stable mycobacterial proteins.</title>
        <authorList>
            <person name="Tiago I."/>
            <person name="Maranha A."/>
            <person name="Mendes V."/>
            <person name="Alarico S."/>
            <person name="Moynihan P.J."/>
            <person name="Clarke A.J."/>
            <person name="Macedo-Ribeiro S."/>
            <person name="Pereira P.J."/>
            <person name="Empadinhas N."/>
        </authorList>
    </citation>
    <scope>NUCLEOTIDE SEQUENCE [LARGE SCALE GENOMIC DNA]</scope>
    <source>
        <strain evidence="2">DSM 44199 / CIP 105218 / JCM 12690 / 3849</strain>
    </source>
</reference>
<dbReference type="Gene3D" id="1.10.357.10">
    <property type="entry name" value="Tetracycline Repressor, domain 2"/>
    <property type="match status" value="1"/>
</dbReference>
<dbReference type="Proteomes" id="UP000006265">
    <property type="component" value="Unassembled WGS sequence"/>
</dbReference>
<accession>K5BC35</accession>
<dbReference type="PATRIC" id="fig|1122247.3.peg.1008"/>
<dbReference type="eggNOG" id="COG1309">
    <property type="taxonomic scope" value="Bacteria"/>
</dbReference>
<dbReference type="EMBL" id="AMRA01000027">
    <property type="protein sequence ID" value="EKF24875.1"/>
    <property type="molecule type" value="Genomic_DNA"/>
</dbReference>
<sequence>MAPAKVTMAGVDAALVWPWMNAARAASPVRGPAGRTSASTPVTRAEYPAASAHPAIAIPVDGQYREPFDRLLDSPEARAELGDLDVTPASAQLLGPLIFAVMTGIRTIDRADCEKIVDDFYAAHRGTTAARQRR</sequence>
<dbReference type="RefSeq" id="WP_005625385.1">
    <property type="nucleotide sequence ID" value="NZ_AMRA01000027.1"/>
</dbReference>